<dbReference type="AlphaFoldDB" id="A0A7R9IL37"/>
<sequence length="123" mass="13878">MDPSDSRQLLLDKFRLRRIACLGSLQPLMLIQIRLLSPGTAVPWSPLYPGGFEAGHPFCLGLPWSLLDSLTQVKERERFKEGQIYSSIFSGVEMGAREKRKKLAKVNYLLGFSVSVVVEPDRE</sequence>
<gene>
    <name evidence="1" type="ORF">TTEB3V08_LOCUS8139</name>
</gene>
<evidence type="ECO:0000313" key="1">
    <source>
        <dbReference type="EMBL" id="CAD7460201.1"/>
    </source>
</evidence>
<dbReference type="EMBL" id="OE003488">
    <property type="protein sequence ID" value="CAD7460201.1"/>
    <property type="molecule type" value="Genomic_DNA"/>
</dbReference>
<accession>A0A7R9IL37</accession>
<protein>
    <submittedName>
        <fullName evidence="1">Uncharacterized protein</fullName>
    </submittedName>
</protein>
<reference evidence="1" key="1">
    <citation type="submission" date="2020-11" db="EMBL/GenBank/DDBJ databases">
        <authorList>
            <person name="Tran Van P."/>
        </authorList>
    </citation>
    <scope>NUCLEOTIDE SEQUENCE</scope>
</reference>
<name>A0A7R9IL37_9NEOP</name>
<organism evidence="1">
    <name type="scientific">Timema tahoe</name>
    <dbReference type="NCBI Taxonomy" id="61484"/>
    <lineage>
        <taxon>Eukaryota</taxon>
        <taxon>Metazoa</taxon>
        <taxon>Ecdysozoa</taxon>
        <taxon>Arthropoda</taxon>
        <taxon>Hexapoda</taxon>
        <taxon>Insecta</taxon>
        <taxon>Pterygota</taxon>
        <taxon>Neoptera</taxon>
        <taxon>Polyneoptera</taxon>
        <taxon>Phasmatodea</taxon>
        <taxon>Timematodea</taxon>
        <taxon>Timematoidea</taxon>
        <taxon>Timematidae</taxon>
        <taxon>Timema</taxon>
    </lineage>
</organism>
<proteinExistence type="predicted"/>